<protein>
    <recommendedName>
        <fullName evidence="1">DUF5641 domain-containing protein</fullName>
    </recommendedName>
</protein>
<dbReference type="AlphaFoldDB" id="A0A151JWE0"/>
<evidence type="ECO:0000259" key="1">
    <source>
        <dbReference type="Pfam" id="PF18701"/>
    </source>
</evidence>
<sequence>MTEVFWRSWSTEYLHTLQQRHKWRTPQNDLKVNDIVVLRNPLLPPTKWALARVTQVHPGRDGRVRVVTVKTSRSTYQRPVTQLCKLPVEPIPS</sequence>
<dbReference type="Proteomes" id="UP000078541">
    <property type="component" value="Unassembled WGS sequence"/>
</dbReference>
<organism evidence="2 3">
    <name type="scientific">Trachymyrmex septentrionalis</name>
    <dbReference type="NCBI Taxonomy" id="34720"/>
    <lineage>
        <taxon>Eukaryota</taxon>
        <taxon>Metazoa</taxon>
        <taxon>Ecdysozoa</taxon>
        <taxon>Arthropoda</taxon>
        <taxon>Hexapoda</taxon>
        <taxon>Insecta</taxon>
        <taxon>Pterygota</taxon>
        <taxon>Neoptera</taxon>
        <taxon>Endopterygota</taxon>
        <taxon>Hymenoptera</taxon>
        <taxon>Apocrita</taxon>
        <taxon>Aculeata</taxon>
        <taxon>Formicoidea</taxon>
        <taxon>Formicidae</taxon>
        <taxon>Myrmicinae</taxon>
        <taxon>Trachymyrmex</taxon>
    </lineage>
</organism>
<keyword evidence="3" id="KW-1185">Reference proteome</keyword>
<reference evidence="2 3" key="1">
    <citation type="submission" date="2016-03" db="EMBL/GenBank/DDBJ databases">
        <title>Trachymyrmex septentrionalis WGS genome.</title>
        <authorList>
            <person name="Nygaard S."/>
            <person name="Hu H."/>
            <person name="Boomsma J."/>
            <person name="Zhang G."/>
        </authorList>
    </citation>
    <scope>NUCLEOTIDE SEQUENCE [LARGE SCALE GENOMIC DNA]</scope>
    <source>
        <strain evidence="2">Tsep2-gDNA-1</strain>
        <tissue evidence="2">Whole body</tissue>
    </source>
</reference>
<dbReference type="PANTHER" id="PTHR47331">
    <property type="entry name" value="PHD-TYPE DOMAIN-CONTAINING PROTEIN"/>
    <property type="match status" value="1"/>
</dbReference>
<name>A0A151JWE0_9HYME</name>
<dbReference type="Pfam" id="PF18701">
    <property type="entry name" value="DUF5641"/>
    <property type="match status" value="1"/>
</dbReference>
<evidence type="ECO:0000313" key="2">
    <source>
        <dbReference type="EMBL" id="KYN38443.1"/>
    </source>
</evidence>
<evidence type="ECO:0000313" key="3">
    <source>
        <dbReference type="Proteomes" id="UP000078541"/>
    </source>
</evidence>
<dbReference type="PANTHER" id="PTHR47331:SF1">
    <property type="entry name" value="GAG-LIKE PROTEIN"/>
    <property type="match status" value="1"/>
</dbReference>
<dbReference type="EMBL" id="KQ981669">
    <property type="protein sequence ID" value="KYN38443.1"/>
    <property type="molecule type" value="Genomic_DNA"/>
</dbReference>
<dbReference type="STRING" id="34720.A0A151JWE0"/>
<feature type="domain" description="DUF5641" evidence="1">
    <location>
        <begin position="1"/>
        <end position="86"/>
    </location>
</feature>
<dbReference type="InterPro" id="IPR040676">
    <property type="entry name" value="DUF5641"/>
</dbReference>
<proteinExistence type="predicted"/>
<gene>
    <name evidence="2" type="ORF">ALC56_07181</name>
</gene>
<accession>A0A151JWE0</accession>